<evidence type="ECO:0000313" key="5">
    <source>
        <dbReference type="Proteomes" id="UP000001542"/>
    </source>
</evidence>
<feature type="compositionally biased region" description="Acidic residues" evidence="3">
    <location>
        <begin position="1093"/>
        <end position="1128"/>
    </location>
</feature>
<feature type="region of interest" description="Disordered" evidence="3">
    <location>
        <begin position="1038"/>
        <end position="1163"/>
    </location>
</feature>
<dbReference type="InterPro" id="IPR003889">
    <property type="entry name" value="FYrich_C"/>
</dbReference>
<feature type="compositionally biased region" description="Basic and acidic residues" evidence="3">
    <location>
        <begin position="835"/>
        <end position="917"/>
    </location>
</feature>
<dbReference type="Pfam" id="PF05964">
    <property type="entry name" value="FYRN"/>
    <property type="match status" value="1"/>
</dbReference>
<dbReference type="PROSITE" id="PS51542">
    <property type="entry name" value="FYRN"/>
    <property type="match status" value="1"/>
</dbReference>
<dbReference type="OrthoDB" id="285793at2759"/>
<feature type="compositionally biased region" description="Basic and acidic residues" evidence="3">
    <location>
        <begin position="1077"/>
        <end position="1092"/>
    </location>
</feature>
<feature type="compositionally biased region" description="Basic and acidic residues" evidence="3">
    <location>
        <begin position="935"/>
        <end position="953"/>
    </location>
</feature>
<dbReference type="PANTHER" id="PTHR22715:SF0">
    <property type="entry name" value="TRANSFORMING GROWTH FACTOR BETA REGULATOR 1"/>
    <property type="match status" value="1"/>
</dbReference>
<dbReference type="PROSITE" id="PS51543">
    <property type="entry name" value="FYRC"/>
    <property type="match status" value="1"/>
</dbReference>
<proteinExistence type="predicted"/>
<keyword evidence="5" id="KW-1185">Reference proteome</keyword>
<dbReference type="InterPro" id="IPR040092">
    <property type="entry name" value="TBRG1"/>
</dbReference>
<feature type="region of interest" description="Disordered" evidence="3">
    <location>
        <begin position="1"/>
        <end position="25"/>
    </location>
</feature>
<evidence type="ECO:0000256" key="2">
    <source>
        <dbReference type="ARBA" id="ARBA00023242"/>
    </source>
</evidence>
<feature type="compositionally biased region" description="Basic and acidic residues" evidence="3">
    <location>
        <begin position="799"/>
        <end position="816"/>
    </location>
</feature>
<reference evidence="4" key="1">
    <citation type="submission" date="2006-10" db="EMBL/GenBank/DDBJ databases">
        <authorList>
            <person name="Amadeo P."/>
            <person name="Zhao Q."/>
            <person name="Wortman J."/>
            <person name="Fraser-Liggett C."/>
            <person name="Carlton J."/>
        </authorList>
    </citation>
    <scope>NUCLEOTIDE SEQUENCE</scope>
    <source>
        <strain evidence="4">G3</strain>
    </source>
</reference>
<evidence type="ECO:0000313" key="4">
    <source>
        <dbReference type="EMBL" id="EAY10952.1"/>
    </source>
</evidence>
<feature type="region of interest" description="Disordered" evidence="3">
    <location>
        <begin position="995"/>
        <end position="1019"/>
    </location>
</feature>
<feature type="compositionally biased region" description="Basic and acidic residues" evidence="3">
    <location>
        <begin position="1129"/>
        <end position="1158"/>
    </location>
</feature>
<dbReference type="RefSeq" id="XP_001323175.1">
    <property type="nucleotide sequence ID" value="XM_001323140.1"/>
</dbReference>
<dbReference type="SMR" id="A2E8X0"/>
<keyword evidence="2" id="KW-0539">Nucleus</keyword>
<dbReference type="VEuPathDB" id="TrichDB:TVAG_260380"/>
<dbReference type="VEuPathDB" id="TrichDB:TVAGG3_0926410"/>
<dbReference type="PANTHER" id="PTHR22715">
    <property type="entry name" value="TRANSFORMING GROWTH FACTOR BETA REGULATED GENE 1"/>
    <property type="match status" value="1"/>
</dbReference>
<feature type="compositionally biased region" description="Basic and acidic residues" evidence="3">
    <location>
        <begin position="1762"/>
        <end position="1788"/>
    </location>
</feature>
<dbReference type="KEGG" id="tva:4768889"/>
<comment type="subcellular location">
    <subcellularLocation>
        <location evidence="1">Nucleus</location>
    </subcellularLocation>
</comment>
<dbReference type="InterPro" id="IPR016197">
    <property type="entry name" value="Chromo-like_dom_sf"/>
</dbReference>
<feature type="compositionally biased region" description="Basic and acidic residues" evidence="3">
    <location>
        <begin position="1001"/>
        <end position="1019"/>
    </location>
</feature>
<dbReference type="InterPro" id="IPR003888">
    <property type="entry name" value="FYrich_N"/>
</dbReference>
<organism evidence="4 5">
    <name type="scientific">Trichomonas vaginalis (strain ATCC PRA-98 / G3)</name>
    <dbReference type="NCBI Taxonomy" id="412133"/>
    <lineage>
        <taxon>Eukaryota</taxon>
        <taxon>Metamonada</taxon>
        <taxon>Parabasalia</taxon>
        <taxon>Trichomonadida</taxon>
        <taxon>Trichomonadidae</taxon>
        <taxon>Trichomonas</taxon>
    </lineage>
</organism>
<reference evidence="4" key="2">
    <citation type="journal article" date="2007" name="Science">
        <title>Draft genome sequence of the sexually transmitted pathogen Trichomonas vaginalis.</title>
        <authorList>
            <person name="Carlton J.M."/>
            <person name="Hirt R.P."/>
            <person name="Silva J.C."/>
            <person name="Delcher A.L."/>
            <person name="Schatz M."/>
            <person name="Zhao Q."/>
            <person name="Wortman J.R."/>
            <person name="Bidwell S.L."/>
            <person name="Alsmark U.C.M."/>
            <person name="Besteiro S."/>
            <person name="Sicheritz-Ponten T."/>
            <person name="Noel C.J."/>
            <person name="Dacks J.B."/>
            <person name="Foster P.G."/>
            <person name="Simillion C."/>
            <person name="Van de Peer Y."/>
            <person name="Miranda-Saavedra D."/>
            <person name="Barton G.J."/>
            <person name="Westrop G.D."/>
            <person name="Mueller S."/>
            <person name="Dessi D."/>
            <person name="Fiori P.L."/>
            <person name="Ren Q."/>
            <person name="Paulsen I."/>
            <person name="Zhang H."/>
            <person name="Bastida-Corcuera F.D."/>
            <person name="Simoes-Barbosa A."/>
            <person name="Brown M.T."/>
            <person name="Hayes R.D."/>
            <person name="Mukherjee M."/>
            <person name="Okumura C.Y."/>
            <person name="Schneider R."/>
            <person name="Smith A.J."/>
            <person name="Vanacova S."/>
            <person name="Villalvazo M."/>
            <person name="Haas B.J."/>
            <person name="Pertea M."/>
            <person name="Feldblyum T.V."/>
            <person name="Utterback T.R."/>
            <person name="Shu C.L."/>
            <person name="Osoegawa K."/>
            <person name="de Jong P.J."/>
            <person name="Hrdy I."/>
            <person name="Horvathova L."/>
            <person name="Zubacova Z."/>
            <person name="Dolezal P."/>
            <person name="Malik S.B."/>
            <person name="Logsdon J.M. Jr."/>
            <person name="Henze K."/>
            <person name="Gupta A."/>
            <person name="Wang C.C."/>
            <person name="Dunne R.L."/>
            <person name="Upcroft J.A."/>
            <person name="Upcroft P."/>
            <person name="White O."/>
            <person name="Salzberg S.L."/>
            <person name="Tang P."/>
            <person name="Chiu C.-H."/>
            <person name="Lee Y.-S."/>
            <person name="Embley T.M."/>
            <person name="Coombs G.H."/>
            <person name="Mottram J.C."/>
            <person name="Tachezy J."/>
            <person name="Fraser-Liggett C.M."/>
            <person name="Johnson P.J."/>
        </authorList>
    </citation>
    <scope>NUCLEOTIDE SEQUENCE [LARGE SCALE GENOMIC DNA]</scope>
    <source>
        <strain evidence="4">G3</strain>
    </source>
</reference>
<evidence type="ECO:0000256" key="1">
    <source>
        <dbReference type="ARBA" id="ARBA00004123"/>
    </source>
</evidence>
<dbReference type="Pfam" id="PF05965">
    <property type="entry name" value="FYRC"/>
    <property type="match status" value="1"/>
</dbReference>
<feature type="region of interest" description="Disordered" evidence="3">
    <location>
        <begin position="708"/>
        <end position="965"/>
    </location>
</feature>
<dbReference type="Gene3D" id="3.30.160.360">
    <property type="match status" value="1"/>
</dbReference>
<dbReference type="EMBL" id="DS113329">
    <property type="protein sequence ID" value="EAY10952.1"/>
    <property type="molecule type" value="Genomic_DNA"/>
</dbReference>
<dbReference type="Proteomes" id="UP000001542">
    <property type="component" value="Unassembled WGS sequence"/>
</dbReference>
<name>A2E8X0_TRIV3</name>
<dbReference type="GO" id="GO:0051726">
    <property type="term" value="P:regulation of cell cycle"/>
    <property type="evidence" value="ECO:0000318"/>
    <property type="project" value="GO_Central"/>
</dbReference>
<evidence type="ECO:0000256" key="3">
    <source>
        <dbReference type="SAM" id="MobiDB-lite"/>
    </source>
</evidence>
<dbReference type="STRING" id="5722.A2E8X0"/>
<feature type="region of interest" description="Disordered" evidence="3">
    <location>
        <begin position="1761"/>
        <end position="1791"/>
    </location>
</feature>
<dbReference type="InParanoid" id="A2E8X0"/>
<accession>A2E8X0</accession>
<protein>
    <submittedName>
        <fullName evidence="4">Uncharacterized protein</fullName>
    </submittedName>
</protein>
<feature type="compositionally biased region" description="Basic and acidic residues" evidence="3">
    <location>
        <begin position="709"/>
        <end position="781"/>
    </location>
</feature>
<dbReference type="GO" id="GO:0005634">
    <property type="term" value="C:nucleus"/>
    <property type="evidence" value="ECO:0000318"/>
    <property type="project" value="GO_Central"/>
</dbReference>
<sequence length="1859" mass="216725">MDGYRQYPIGYPPPRRTTPDNMSNNIYPPRGAPISPSRPISHVPKLRESTIQVNPDISQLQSWSARGFLTSSNAQKSVYYPSKSKKRILPATITKINEKEFSNIGKYKLIDFYHPNTEILNNLVSSPIEEIIGVKSDRGKLLFLTKLQDSSYNHLLWLEERDIKMYLKGEQIFNIFSALGYLKKEPFCNPLFKVPEYVLSNIKQDGQNFSLVKWKGLNIEYCTIENSEDKEISKLVRKFNEFERKPDKLGDEYPTLDKTQFDFIGKVKPEFIFDMYEKFFGKKDISLRGNFFSELYRTLMNFLMVVKRYNGFYAPILFITSENYISLIKNIVSHAFEDSIIITLNNSSIELKAFRENILQCRKSIFDFLIISPDAYSNMLVEFTRFNWLITIIDNDSSTTKIDYSSINCRSKIHLQKSYSQQVENTVRMDSFEESELDLDEFIITCPPTAYQRHCYEKAVIPYIGKDINSKAMEKISNSINSKLINKYEIIYQQLFENIVTKEIQPHKFNMTNINTGKLKYLQRLVAFCMANNQKLLVISSDDKFLRIIDSIFRYSPNCPIYLNSIPNDLTTWQFVLLHIDEPADWMAMKPDIIVVPDGTKNYLSYYTRLDKQTRQIPFIRLVSSYTHDEWLFPCEDSDEFPKMSEIFDAACEYVLRPTRETFRAIGKGNYCPQFENLFADDRISFKDLEAGTIQFDPILPDYFMKQQQDADRIKEEDQKRKIEKQKEREEKLRQMQKEKEERQRQLQKEREEKQRQIQKEKDEKLKQLLKEKEEKQRQSFDSEVDIPDLETSSPLEEESLHSSPKEKIKRSEKSQKPSKLKRSMSFSSSEDEEERKPQKSKSKSEKEAKSSRSDRESNRIDRDNDSKPEKEPKMKRERISKSKSEEKKEKQEKSDKETKPEKEPKASKPKDDKIPEESVPEVPKRRPGRPKKNNLTEEQKEELKQQKIEKRKEDRKRKKEEEQLKLVEFKQKQAEDKIRIKKLIDQYQRVRLASQPPGSKIDESIHERDTVREVVSKTSETKDGIVYTRKKMRVKRIKESHWQNGSIKRNSTRIKMTKRQELELDITPIRRRRVKPEKEEVVDEKETKSEELSEEEEEEEIPEELIEEEEDSLDESNDDSLNMDDSDKENLNLEREMDSDKEELKSDVSRAKSDRERKPKTKKSIKELLEEEEVDEAEEEDYRLFTFTSNGKIKPNLNQVLTSKFVEMPDMTNEKMTADDYSYVWQETDYEVLFAELTRICWGKWSQIAVNMGALVSLMSIKETAYFMVEILLHILQRDLHPLLAGLFVDFQSSWPDDYRDKMLSSLTLFYSTKANKALANQLTKIELLLAVSCLVRSATSIPSTIFMQPIASSFMPTEKWTKDDDKLLVAMIWLTGYSSNDIGLEKVYKWTGGLVPSHSNCLTRIEEIVKNILPRFNAISFPQTQPNLENTKEIFENGFDIILPIDDQVNLVTSIQSFGSENLDEIKSVTKLNTQTDFSQIFNDIWECIRENNIPKIHSLLPYITPQFLVHFIEKTLIVNKARENLAKNKENLVAEDFAILTAVSTWGLESCHFKSFVIRQTMENSKLSPNAIRNHLKNVNSNITKSSHSKAGSSSYDDMFDLELPCNLSPSQVVHSLGQIIPKENYYNEDYIYPIGFSSSVTLVVNGRQENFDCLIKDDGEKPQFLVTMASHPTIFAQGTSPDDTWTIEIQSVRDSIDKEFLTGINGTPGHELFGLLSPVMMRFIQKLENANKLQNYRMKHFKMSALTLKRNKGINMIAKDEIKPSKSSEKEKPQNSEPKTHEEPPESVMATIHFGDAIRKYGEGQKLFIDSKAFIDISRVNVKDENLPMRSRLIQVLSSVDDELLVIPEQKNTVE</sequence>
<dbReference type="SUPFAM" id="SSF54160">
    <property type="entry name" value="Chromo domain-like"/>
    <property type="match status" value="1"/>
</dbReference>
<gene>
    <name evidence="4" type="ORF">TVAG_260380</name>
</gene>